<feature type="non-terminal residue" evidence="17">
    <location>
        <position position="252"/>
    </location>
</feature>
<keyword evidence="13" id="KW-0003">3Fe-4S</keyword>
<dbReference type="GO" id="GO:0046872">
    <property type="term" value="F:metal ion binding"/>
    <property type="evidence" value="ECO:0007669"/>
    <property type="project" value="UniProtKB-KW"/>
</dbReference>
<evidence type="ECO:0000256" key="10">
    <source>
        <dbReference type="ARBA" id="ARBA00023004"/>
    </source>
</evidence>
<evidence type="ECO:0000256" key="5">
    <source>
        <dbReference type="ARBA" id="ARBA00022630"/>
    </source>
</evidence>
<evidence type="ECO:0000256" key="6">
    <source>
        <dbReference type="ARBA" id="ARBA00022643"/>
    </source>
</evidence>
<evidence type="ECO:0000256" key="2">
    <source>
        <dbReference type="ARBA" id="ARBA00001927"/>
    </source>
</evidence>
<comment type="similarity">
    <text evidence="3">Belongs to the glutamate synthase family.</text>
</comment>
<evidence type="ECO:0000313" key="17">
    <source>
        <dbReference type="EMBL" id="GIX81945.1"/>
    </source>
</evidence>
<comment type="pathway">
    <text evidence="14">Amino-acid biosynthesis; L-glutamate biosynthesis via GLT pathway; L-glutamate from 2-oxoglutarate and L-glutamine (ferredoxin route): step 1/1.</text>
</comment>
<sequence length="252" mass="28103">MYLGRLLEKQFRQADLANHFSVPFRIPDCEQRKLFSLLSCVQHIGILVQQPLFGRSRSPHLRITNPKMVGQAPSIEYHGLPPPRGLYHPQYEKEACGVGFIVNINGKASHKLIADAATISTRMEHRGACACDNSTGDGAGVTAAIPHSFYAQVLNTAMFSSYFHFQNLGRTGRHPSKSQYATGIVFMDKHTSSQAEAQFTQLAKELHLEVLCWRNVPVDSSILGYVAKANEPLMRQVFIAAPTMDSDTFRRE</sequence>
<evidence type="ECO:0000259" key="16">
    <source>
        <dbReference type="PROSITE" id="PS51278"/>
    </source>
</evidence>
<keyword evidence="7" id="KW-0479">Metal-binding</keyword>
<dbReference type="EMBL" id="BPLR01020729">
    <property type="protein sequence ID" value="GIX81945.1"/>
    <property type="molecule type" value="Genomic_DNA"/>
</dbReference>
<keyword evidence="9" id="KW-0560">Oxidoreductase</keyword>
<dbReference type="Gene3D" id="3.60.20.10">
    <property type="entry name" value="Glutamine Phosphoribosylpyrophosphate, subunit 1, domain 1"/>
    <property type="match status" value="1"/>
</dbReference>
<name>A0AAV4NC91_CAEEX</name>
<accession>A0AAV4NC91</accession>
<dbReference type="GO" id="GO:0006537">
    <property type="term" value="P:glutamate biosynthetic process"/>
    <property type="evidence" value="ECO:0007669"/>
    <property type="project" value="UniProtKB-KW"/>
</dbReference>
<feature type="domain" description="Glutamine amidotransferase type-2" evidence="16">
    <location>
        <begin position="96"/>
        <end position="252"/>
    </location>
</feature>
<evidence type="ECO:0000256" key="15">
    <source>
        <dbReference type="ARBA" id="ARBA00039085"/>
    </source>
</evidence>
<keyword evidence="5" id="KW-0285">Flavoprotein</keyword>
<dbReference type="GO" id="GO:0051538">
    <property type="term" value="F:3 iron, 4 sulfur cluster binding"/>
    <property type="evidence" value="ECO:0007669"/>
    <property type="project" value="UniProtKB-KW"/>
</dbReference>
<dbReference type="Pfam" id="PF00310">
    <property type="entry name" value="GATase_2"/>
    <property type="match status" value="1"/>
</dbReference>
<dbReference type="InterPro" id="IPR017932">
    <property type="entry name" value="GATase_2_dom"/>
</dbReference>
<evidence type="ECO:0000256" key="8">
    <source>
        <dbReference type="ARBA" id="ARBA00022962"/>
    </source>
</evidence>
<dbReference type="GO" id="GO:0016041">
    <property type="term" value="F:glutamate synthase (ferredoxin) activity"/>
    <property type="evidence" value="ECO:0007669"/>
    <property type="project" value="UniProtKB-EC"/>
</dbReference>
<dbReference type="AlphaFoldDB" id="A0AAV4NC91"/>
<dbReference type="PANTHER" id="PTHR11938:SF133">
    <property type="entry name" value="GLUTAMATE SYNTHASE (NADH)"/>
    <property type="match status" value="1"/>
</dbReference>
<keyword evidence="4" id="KW-0028">Amino-acid biosynthesis</keyword>
<comment type="caution">
    <text evidence="17">The sequence shown here is derived from an EMBL/GenBank/DDBJ whole genome shotgun (WGS) entry which is preliminary data.</text>
</comment>
<evidence type="ECO:0000256" key="7">
    <source>
        <dbReference type="ARBA" id="ARBA00022723"/>
    </source>
</evidence>
<reference evidence="17 18" key="1">
    <citation type="submission" date="2021-06" db="EMBL/GenBank/DDBJ databases">
        <title>Caerostris extrusa draft genome.</title>
        <authorList>
            <person name="Kono N."/>
            <person name="Arakawa K."/>
        </authorList>
    </citation>
    <scope>NUCLEOTIDE SEQUENCE [LARGE SCALE GENOMIC DNA]</scope>
</reference>
<comment type="cofactor">
    <cofactor evidence="1">
        <name>FMN</name>
        <dbReference type="ChEBI" id="CHEBI:58210"/>
    </cofactor>
</comment>
<keyword evidence="12" id="KW-0314">Glutamate biosynthesis</keyword>
<comment type="cofactor">
    <cofactor evidence="2">
        <name>[3Fe-4S] cluster</name>
        <dbReference type="ChEBI" id="CHEBI:21137"/>
    </cofactor>
</comment>
<organism evidence="17 18">
    <name type="scientific">Caerostris extrusa</name>
    <name type="common">Bark spider</name>
    <name type="synonym">Caerostris bankana</name>
    <dbReference type="NCBI Taxonomy" id="172846"/>
    <lineage>
        <taxon>Eukaryota</taxon>
        <taxon>Metazoa</taxon>
        <taxon>Ecdysozoa</taxon>
        <taxon>Arthropoda</taxon>
        <taxon>Chelicerata</taxon>
        <taxon>Arachnida</taxon>
        <taxon>Araneae</taxon>
        <taxon>Araneomorphae</taxon>
        <taxon>Entelegynae</taxon>
        <taxon>Araneoidea</taxon>
        <taxon>Araneidae</taxon>
        <taxon>Caerostris</taxon>
    </lineage>
</organism>
<dbReference type="InterPro" id="IPR029055">
    <property type="entry name" value="Ntn_hydrolases_N"/>
</dbReference>
<keyword evidence="10" id="KW-0408">Iron</keyword>
<evidence type="ECO:0000256" key="3">
    <source>
        <dbReference type="ARBA" id="ARBA00009716"/>
    </source>
</evidence>
<keyword evidence="18" id="KW-1185">Reference proteome</keyword>
<dbReference type="EC" id="1.4.7.1" evidence="15"/>
<keyword evidence="6" id="KW-0288">FMN</keyword>
<gene>
    <name evidence="17" type="primary">gltB</name>
    <name evidence="17" type="ORF">CEXT_97201</name>
</gene>
<evidence type="ECO:0000256" key="11">
    <source>
        <dbReference type="ARBA" id="ARBA00023014"/>
    </source>
</evidence>
<dbReference type="PROSITE" id="PS51278">
    <property type="entry name" value="GATASE_TYPE_2"/>
    <property type="match status" value="1"/>
</dbReference>
<evidence type="ECO:0000256" key="4">
    <source>
        <dbReference type="ARBA" id="ARBA00022605"/>
    </source>
</evidence>
<proteinExistence type="inferred from homology"/>
<evidence type="ECO:0000256" key="13">
    <source>
        <dbReference type="ARBA" id="ARBA00023291"/>
    </source>
</evidence>
<keyword evidence="8" id="KW-0315">Glutamine amidotransferase</keyword>
<dbReference type="GO" id="GO:0016040">
    <property type="term" value="F:glutamate synthase (NADH) activity"/>
    <property type="evidence" value="ECO:0007669"/>
    <property type="project" value="TreeGrafter"/>
</dbReference>
<keyword evidence="11" id="KW-0411">Iron-sulfur</keyword>
<protein>
    <recommendedName>
        <fullName evidence="15">glutamate synthase (ferredoxin)</fullName>
        <ecNumber evidence="15">1.4.7.1</ecNumber>
    </recommendedName>
</protein>
<dbReference type="GO" id="GO:0019676">
    <property type="term" value="P:ammonia assimilation cycle"/>
    <property type="evidence" value="ECO:0007669"/>
    <property type="project" value="TreeGrafter"/>
</dbReference>
<evidence type="ECO:0000256" key="9">
    <source>
        <dbReference type="ARBA" id="ARBA00023002"/>
    </source>
</evidence>
<evidence type="ECO:0000256" key="14">
    <source>
        <dbReference type="ARBA" id="ARBA00037928"/>
    </source>
</evidence>
<dbReference type="SUPFAM" id="SSF56235">
    <property type="entry name" value="N-terminal nucleophile aminohydrolases (Ntn hydrolases)"/>
    <property type="match status" value="1"/>
</dbReference>
<evidence type="ECO:0000256" key="12">
    <source>
        <dbReference type="ARBA" id="ARBA00023164"/>
    </source>
</evidence>
<dbReference type="InterPro" id="IPR050711">
    <property type="entry name" value="ET-N_metabolism_enzyme"/>
</dbReference>
<evidence type="ECO:0000313" key="18">
    <source>
        <dbReference type="Proteomes" id="UP001054945"/>
    </source>
</evidence>
<dbReference type="Proteomes" id="UP001054945">
    <property type="component" value="Unassembled WGS sequence"/>
</dbReference>
<evidence type="ECO:0000256" key="1">
    <source>
        <dbReference type="ARBA" id="ARBA00001917"/>
    </source>
</evidence>
<dbReference type="PANTHER" id="PTHR11938">
    <property type="entry name" value="FAD NADPH DEHYDROGENASE/OXIDOREDUCTASE"/>
    <property type="match status" value="1"/>
</dbReference>